<dbReference type="EMBL" id="JBHFPV010000002">
    <property type="protein sequence ID" value="MFH6604213.1"/>
    <property type="molecule type" value="Genomic_DNA"/>
</dbReference>
<keyword evidence="2" id="KW-1185">Reference proteome</keyword>
<evidence type="ECO:0000313" key="2">
    <source>
        <dbReference type="Proteomes" id="UP001595191"/>
    </source>
</evidence>
<dbReference type="Proteomes" id="UP001595191">
    <property type="component" value="Unassembled WGS sequence"/>
</dbReference>
<reference evidence="1" key="1">
    <citation type="submission" date="2024-09" db="EMBL/GenBank/DDBJ databases">
        <authorList>
            <person name="Liu J."/>
        </authorList>
    </citation>
    <scope>NUCLEOTIDE SEQUENCE</scope>
    <source>
        <strain evidence="1">NBU2967</strain>
    </source>
</reference>
<comment type="caution">
    <text evidence="1">The sequence shown here is derived from an EMBL/GenBank/DDBJ whole genome shotgun (WGS) entry which is preliminary data.</text>
</comment>
<organism evidence="1 2">
    <name type="scientific">Meishania litoralis</name>
    <dbReference type="NCBI Taxonomy" id="3434685"/>
    <lineage>
        <taxon>Bacteria</taxon>
        <taxon>Pseudomonadati</taxon>
        <taxon>Bacteroidota</taxon>
        <taxon>Flavobacteriia</taxon>
        <taxon>Flavobacteriales</taxon>
        <taxon>Flavobacteriaceae</taxon>
        <taxon>Meishania</taxon>
    </lineage>
</organism>
<sequence>MFDLGLSILCSSLIFVIFKLFSVYKIETLYAIITNYIVASCCGFLFYHGNIPVIEIPEKNWFWGTFALGILFITIFNIMAATSQKLGVSVASVATKMSLVIPVVFGVIMYSEQLGALKILGIVLALVAVYFASHKGKSVTIQKSSLLLPLLVFLGSGIIDTAIKYMQEIHIKEAEFPLFSATVFGAAAITGLLFILIKSIKNPLRPNLKNILGGIILGVPNYFSVFFLMRALQNGTLNSASIFTVNNVAIVMFSTLLGVMLFKEKVSLKNWAGIALAVTSILLVALT</sequence>
<protein>
    <submittedName>
        <fullName evidence="1">EamA family transporter</fullName>
    </submittedName>
</protein>
<evidence type="ECO:0000313" key="1">
    <source>
        <dbReference type="EMBL" id="MFH6604213.1"/>
    </source>
</evidence>
<proteinExistence type="predicted"/>
<name>A0ACC7LK95_9FLAO</name>
<gene>
    <name evidence="1" type="ORF">ACEZ3G_12045</name>
</gene>
<accession>A0ACC7LK95</accession>